<dbReference type="GO" id="GO:0016787">
    <property type="term" value="F:hydrolase activity"/>
    <property type="evidence" value="ECO:0007669"/>
    <property type="project" value="UniProtKB-KW"/>
</dbReference>
<dbReference type="SUPFAM" id="SSF56784">
    <property type="entry name" value="HAD-like"/>
    <property type="match status" value="1"/>
</dbReference>
<dbReference type="PANTHER" id="PTHR19288">
    <property type="entry name" value="4-NITROPHENYLPHOSPHATASE-RELATED"/>
    <property type="match status" value="1"/>
</dbReference>
<dbReference type="Gene3D" id="3.40.50.1000">
    <property type="entry name" value="HAD superfamily/HAD-like"/>
    <property type="match status" value="2"/>
</dbReference>
<protein>
    <submittedName>
        <fullName evidence="1">HAD-IIA family hydrolase</fullName>
    </submittedName>
</protein>
<dbReference type="Pfam" id="PF13344">
    <property type="entry name" value="Hydrolase_6"/>
    <property type="match status" value="1"/>
</dbReference>
<dbReference type="PANTHER" id="PTHR19288:SF46">
    <property type="entry name" value="HALOACID DEHALOGENASE-LIKE HYDROLASE DOMAIN-CONTAINING PROTEIN 2"/>
    <property type="match status" value="1"/>
</dbReference>
<dbReference type="InterPro" id="IPR036412">
    <property type="entry name" value="HAD-like_sf"/>
</dbReference>
<dbReference type="EMBL" id="JBDKXB010000033">
    <property type="protein sequence ID" value="MEY6433945.1"/>
    <property type="molecule type" value="Genomic_DNA"/>
</dbReference>
<proteinExistence type="predicted"/>
<keyword evidence="2" id="KW-1185">Reference proteome</keyword>
<reference evidence="1 2" key="1">
    <citation type="submission" date="2024-05" db="EMBL/GenBank/DDBJ databases">
        <title>Genome Sequence and Characterization of the New Strain Purple Sulfur Bacterium of Genus Thioalkalicoccus.</title>
        <authorList>
            <person name="Bryantseva I.A."/>
            <person name="Kyndt J.A."/>
            <person name="Imhoff J.F."/>
        </authorList>
    </citation>
    <scope>NUCLEOTIDE SEQUENCE [LARGE SCALE GENOMIC DNA]</scope>
    <source>
        <strain evidence="1 2">Um2</strain>
    </source>
</reference>
<gene>
    <name evidence="1" type="ORF">ABC977_16190</name>
</gene>
<dbReference type="Pfam" id="PF13242">
    <property type="entry name" value="Hydrolase_like"/>
    <property type="match status" value="1"/>
</dbReference>
<dbReference type="InterPro" id="IPR006357">
    <property type="entry name" value="HAD-SF_hydro_IIA"/>
</dbReference>
<accession>A0ABV4BN90</accession>
<organism evidence="1 2">
    <name type="scientific">Thioalkalicoccus limnaeus</name>
    <dbReference type="NCBI Taxonomy" id="120681"/>
    <lineage>
        <taxon>Bacteria</taxon>
        <taxon>Pseudomonadati</taxon>
        <taxon>Pseudomonadota</taxon>
        <taxon>Gammaproteobacteria</taxon>
        <taxon>Chromatiales</taxon>
        <taxon>Chromatiaceae</taxon>
        <taxon>Thioalkalicoccus</taxon>
    </lineage>
</organism>
<dbReference type="Proteomes" id="UP001564408">
    <property type="component" value="Unassembled WGS sequence"/>
</dbReference>
<keyword evidence="1" id="KW-0378">Hydrolase</keyword>
<evidence type="ECO:0000313" key="2">
    <source>
        <dbReference type="Proteomes" id="UP001564408"/>
    </source>
</evidence>
<comment type="caution">
    <text evidence="1">The sequence shown here is derived from an EMBL/GenBank/DDBJ whole genome shotgun (WGS) entry which is preliminary data.</text>
</comment>
<name>A0ABV4BN90_9GAMM</name>
<dbReference type="NCBIfam" id="TIGR01460">
    <property type="entry name" value="HAD-SF-IIA"/>
    <property type="match status" value="1"/>
</dbReference>
<sequence>MTNARPTPRAILIDMDGVLYHGDQPLPDAGAFLEWVANRPHVFVTNNPIRRPPDIADRLARMGLRRPDPSRILTSAQATARWLARSRPGFRFFAVGAPGLHAELRETGHEDPAAADFVVVGEGPGLDYEQLTIGINLILERGARLVATNPDVTVDAVRDGRRLALPGGGALVAPFAAATGVTPTIIGKPEPLLYEMAIERLGYPVRACLMIGDRPDTDIAGAERIGMWTALVRTGRFPPGAAWPGGLPTPDWDVPNLTALMAVLESVFPDPTG</sequence>
<dbReference type="InterPro" id="IPR023214">
    <property type="entry name" value="HAD_sf"/>
</dbReference>
<dbReference type="RefSeq" id="WP_369668329.1">
    <property type="nucleotide sequence ID" value="NZ_JBDKXB010000033.1"/>
</dbReference>
<evidence type="ECO:0000313" key="1">
    <source>
        <dbReference type="EMBL" id="MEY6433945.1"/>
    </source>
</evidence>